<accession>A0A6J5SGP8</accession>
<protein>
    <submittedName>
        <fullName evidence="1">Uncharacterized protein</fullName>
    </submittedName>
</protein>
<proteinExistence type="predicted"/>
<dbReference type="Gene3D" id="1.10.287.610">
    <property type="entry name" value="Helix hairpin bin"/>
    <property type="match status" value="1"/>
</dbReference>
<gene>
    <name evidence="1" type="ORF">UFOVP1451_13</name>
</gene>
<dbReference type="SUPFAM" id="SSF56091">
    <property type="entry name" value="DNA ligase/mRNA capping enzyme, catalytic domain"/>
    <property type="match status" value="1"/>
</dbReference>
<name>A0A6J5SGP8_9CAUD</name>
<dbReference type="EMBL" id="LR797397">
    <property type="protein sequence ID" value="CAB4213324.1"/>
    <property type="molecule type" value="Genomic_DNA"/>
</dbReference>
<reference evidence="1" key="1">
    <citation type="submission" date="2020-05" db="EMBL/GenBank/DDBJ databases">
        <authorList>
            <person name="Chiriac C."/>
            <person name="Salcher M."/>
            <person name="Ghai R."/>
            <person name="Kavagutti S V."/>
        </authorList>
    </citation>
    <scope>NUCLEOTIDE SEQUENCE</scope>
</reference>
<sequence>MPKYSKSFSLDRKVAWYLMASYLYYEEDFSLMSDGDYDDLCKELYEFYEILTHPHVVFLNQELLKCGSGFGLRYPQMTISAAEKLMFR</sequence>
<evidence type="ECO:0000313" key="1">
    <source>
        <dbReference type="EMBL" id="CAB4213324.1"/>
    </source>
</evidence>
<dbReference type="Pfam" id="PF22745">
    <property type="entry name" value="Nlig-Ia"/>
    <property type="match status" value="1"/>
</dbReference>
<organism evidence="1">
    <name type="scientific">uncultured Caudovirales phage</name>
    <dbReference type="NCBI Taxonomy" id="2100421"/>
    <lineage>
        <taxon>Viruses</taxon>
        <taxon>Duplodnaviria</taxon>
        <taxon>Heunggongvirae</taxon>
        <taxon>Uroviricota</taxon>
        <taxon>Caudoviricetes</taxon>
        <taxon>Peduoviridae</taxon>
        <taxon>Maltschvirus</taxon>
        <taxon>Maltschvirus maltsch</taxon>
    </lineage>
</organism>